<accession>A0ABU9H6K9</accession>
<gene>
    <name evidence="1" type="ORF">V6257_21125</name>
</gene>
<dbReference type="PANTHER" id="PTHR40980">
    <property type="entry name" value="PLUG DOMAIN-CONTAINING PROTEIN"/>
    <property type="match status" value="1"/>
</dbReference>
<proteinExistence type="predicted"/>
<dbReference type="PANTHER" id="PTHR40980:SF3">
    <property type="entry name" value="TONB-DEPENDENT RECEPTOR-LIKE BETA-BARREL DOMAIN-CONTAINING PROTEIN"/>
    <property type="match status" value="1"/>
</dbReference>
<sequence length="69" mass="7616">NRVDVYKSYDESLDEGAIAGTVDLHTAKHFDNSEEGLQGAVSVKGIYNDRTEHSDPRFAGLLSNTWGNF</sequence>
<reference evidence="1 2" key="1">
    <citation type="submission" date="2024-02" db="EMBL/GenBank/DDBJ databases">
        <title>Bacteria isolated from the canopy kelp, Nereocystis luetkeana.</title>
        <authorList>
            <person name="Pfister C.A."/>
            <person name="Younker I.T."/>
            <person name="Light S.H."/>
        </authorList>
    </citation>
    <scope>NUCLEOTIDE SEQUENCE [LARGE SCALE GENOMIC DNA]</scope>
    <source>
        <strain evidence="1 2">TI.1.03</strain>
    </source>
</reference>
<evidence type="ECO:0008006" key="3">
    <source>
        <dbReference type="Google" id="ProtNLM"/>
    </source>
</evidence>
<evidence type="ECO:0000313" key="2">
    <source>
        <dbReference type="Proteomes" id="UP001371391"/>
    </source>
</evidence>
<dbReference type="EMBL" id="JBAKAW010000319">
    <property type="protein sequence ID" value="MEL0657474.1"/>
    <property type="molecule type" value="Genomic_DNA"/>
</dbReference>
<evidence type="ECO:0000313" key="1">
    <source>
        <dbReference type="EMBL" id="MEL0657474.1"/>
    </source>
</evidence>
<organism evidence="1 2">
    <name type="scientific">Pseudoalteromonas issachenkonii</name>
    <dbReference type="NCBI Taxonomy" id="152297"/>
    <lineage>
        <taxon>Bacteria</taxon>
        <taxon>Pseudomonadati</taxon>
        <taxon>Pseudomonadota</taxon>
        <taxon>Gammaproteobacteria</taxon>
        <taxon>Alteromonadales</taxon>
        <taxon>Pseudoalteromonadaceae</taxon>
        <taxon>Pseudoalteromonas</taxon>
    </lineage>
</organism>
<comment type="caution">
    <text evidence="1">The sequence shown here is derived from an EMBL/GenBank/DDBJ whole genome shotgun (WGS) entry which is preliminary data.</text>
</comment>
<feature type="non-terminal residue" evidence="1">
    <location>
        <position position="69"/>
    </location>
</feature>
<feature type="non-terminal residue" evidence="1">
    <location>
        <position position="1"/>
    </location>
</feature>
<keyword evidence="2" id="KW-1185">Reference proteome</keyword>
<name>A0ABU9H6K9_9GAMM</name>
<protein>
    <recommendedName>
        <fullName evidence="3">TonB-dependent receptor</fullName>
    </recommendedName>
</protein>
<dbReference type="RefSeq" id="WP_341604177.1">
    <property type="nucleotide sequence ID" value="NZ_JBAKAW010000319.1"/>
</dbReference>
<dbReference type="Proteomes" id="UP001371391">
    <property type="component" value="Unassembled WGS sequence"/>
</dbReference>